<evidence type="ECO:0000313" key="7">
    <source>
        <dbReference type="Proteomes" id="UP000444185"/>
    </source>
</evidence>
<dbReference type="GO" id="GO:0015833">
    <property type="term" value="P:peptide transport"/>
    <property type="evidence" value="ECO:0007669"/>
    <property type="project" value="TreeGrafter"/>
</dbReference>
<dbReference type="InterPro" id="IPR039424">
    <property type="entry name" value="SBP_5"/>
</dbReference>
<comment type="caution">
    <text evidence="6">The sequence shown here is derived from an EMBL/GenBank/DDBJ whole genome shotgun (WGS) entry which is preliminary data.</text>
</comment>
<keyword evidence="4" id="KW-0732">Signal</keyword>
<evidence type="ECO:0000256" key="3">
    <source>
        <dbReference type="ARBA" id="ARBA00022448"/>
    </source>
</evidence>
<proteinExistence type="inferred from homology"/>
<dbReference type="OrthoDB" id="9803988at2"/>
<sequence length="485" mass="52183">MRRVVLTLAVLVLAACSGREDDGVLDVAFIGQPEDAFEQGLRIGPAAQLVRASTQQGLVRLNAAGEVVPGIAERWIVTDDGESYIFRITEFDLPNGERLTAATVRDSLRRTIARLDGTSLGLDLQKVAEIRAMTGRVVEIRLKSPMPGLLQVLAQPELGISAEAARTGPMSAARDGDAWLLEAMAPELRGQPSQPEWGEGMRAIRFQTVPAEQAAQGFQQNRYDLILGGRIQDLPRASTSTFSRATVRLDSAIGLFGLDVRQQRGFLADAANREAIALAIDRNAIASALGIGGWSASARIVPADLPGVAPSPDRWEGLSLDQRRTRAAQRAAGWRASNGSAPSVSLALPEGPGSDLLFASLAKDLLAVGIVLERAAAESRADMVLRDRVARYAGPRWFLNQFNCSISPRICSEDVDFLVSLATDAANAEEEASYLLEAESTLAATNLYIPLGAPIRWTQTRSEVEGFSENPWGFHPLFPLTLAPI</sequence>
<organism evidence="6 7">
    <name type="scientific">Qipengyuania gaetbuli</name>
    <dbReference type="NCBI Taxonomy" id="266952"/>
    <lineage>
        <taxon>Bacteria</taxon>
        <taxon>Pseudomonadati</taxon>
        <taxon>Pseudomonadota</taxon>
        <taxon>Alphaproteobacteria</taxon>
        <taxon>Sphingomonadales</taxon>
        <taxon>Erythrobacteraceae</taxon>
        <taxon>Qipengyuania</taxon>
    </lineage>
</organism>
<dbReference type="RefSeq" id="WP_160608760.1">
    <property type="nucleotide sequence ID" value="NZ_WTYF01000004.1"/>
</dbReference>
<comment type="subcellular location">
    <subcellularLocation>
        <location evidence="1">Periplasm</location>
    </subcellularLocation>
</comment>
<feature type="domain" description="Solute-binding protein family 5" evidence="5">
    <location>
        <begin position="66"/>
        <end position="402"/>
    </location>
</feature>
<dbReference type="Proteomes" id="UP000444185">
    <property type="component" value="Unassembled WGS sequence"/>
</dbReference>
<evidence type="ECO:0000256" key="1">
    <source>
        <dbReference type="ARBA" id="ARBA00004418"/>
    </source>
</evidence>
<protein>
    <submittedName>
        <fullName evidence="6">Peptide ABC transporter substrate-binding protein</fullName>
    </submittedName>
</protein>
<evidence type="ECO:0000313" key="6">
    <source>
        <dbReference type="EMBL" id="MXO52089.1"/>
    </source>
</evidence>
<dbReference type="PANTHER" id="PTHR30290">
    <property type="entry name" value="PERIPLASMIC BINDING COMPONENT OF ABC TRANSPORTER"/>
    <property type="match status" value="1"/>
</dbReference>
<dbReference type="Gene3D" id="3.10.105.10">
    <property type="entry name" value="Dipeptide-binding Protein, Domain 3"/>
    <property type="match status" value="1"/>
</dbReference>
<dbReference type="GO" id="GO:0030313">
    <property type="term" value="C:cell envelope"/>
    <property type="evidence" value="ECO:0007669"/>
    <property type="project" value="UniProtKB-SubCell"/>
</dbReference>
<evidence type="ECO:0000256" key="2">
    <source>
        <dbReference type="ARBA" id="ARBA00005695"/>
    </source>
</evidence>
<reference evidence="6 7" key="1">
    <citation type="submission" date="2019-12" db="EMBL/GenBank/DDBJ databases">
        <title>Genomic-based taxomic classification of the family Erythrobacteraceae.</title>
        <authorList>
            <person name="Xu L."/>
        </authorList>
    </citation>
    <scope>NUCLEOTIDE SEQUENCE [LARGE SCALE GENOMIC DNA]</scope>
    <source>
        <strain evidence="6 7">DSM 16225</strain>
    </source>
</reference>
<dbReference type="PANTHER" id="PTHR30290:SF10">
    <property type="entry name" value="PERIPLASMIC OLIGOPEPTIDE-BINDING PROTEIN-RELATED"/>
    <property type="match status" value="1"/>
</dbReference>
<keyword evidence="7" id="KW-1185">Reference proteome</keyword>
<dbReference type="SUPFAM" id="SSF53850">
    <property type="entry name" value="Periplasmic binding protein-like II"/>
    <property type="match status" value="1"/>
</dbReference>
<dbReference type="Gene3D" id="3.40.190.10">
    <property type="entry name" value="Periplasmic binding protein-like II"/>
    <property type="match status" value="1"/>
</dbReference>
<dbReference type="Pfam" id="PF00496">
    <property type="entry name" value="SBP_bac_5"/>
    <property type="match status" value="1"/>
</dbReference>
<dbReference type="GO" id="GO:1904680">
    <property type="term" value="F:peptide transmembrane transporter activity"/>
    <property type="evidence" value="ECO:0007669"/>
    <property type="project" value="TreeGrafter"/>
</dbReference>
<dbReference type="Gene3D" id="3.90.76.10">
    <property type="entry name" value="Dipeptide-binding Protein, Domain 1"/>
    <property type="match status" value="1"/>
</dbReference>
<dbReference type="AlphaFoldDB" id="A0A844Y3I2"/>
<comment type="similarity">
    <text evidence="2">Belongs to the bacterial solute-binding protein 5 family.</text>
</comment>
<dbReference type="EMBL" id="WTYF01000004">
    <property type="protein sequence ID" value="MXO52089.1"/>
    <property type="molecule type" value="Genomic_DNA"/>
</dbReference>
<dbReference type="PROSITE" id="PS51257">
    <property type="entry name" value="PROKAR_LIPOPROTEIN"/>
    <property type="match status" value="1"/>
</dbReference>
<accession>A0A844Y3I2</accession>
<name>A0A844Y3I2_9SPHN</name>
<evidence type="ECO:0000259" key="5">
    <source>
        <dbReference type="Pfam" id="PF00496"/>
    </source>
</evidence>
<evidence type="ECO:0000256" key="4">
    <source>
        <dbReference type="ARBA" id="ARBA00022729"/>
    </source>
</evidence>
<keyword evidence="3" id="KW-0813">Transport</keyword>
<dbReference type="InterPro" id="IPR000914">
    <property type="entry name" value="SBP_5_dom"/>
</dbReference>
<gene>
    <name evidence="6" type="ORF">GRI42_12320</name>
</gene>